<dbReference type="InterPro" id="IPR028081">
    <property type="entry name" value="Leu-bd"/>
</dbReference>
<evidence type="ECO:0000256" key="2">
    <source>
        <dbReference type="ARBA" id="ARBA00022729"/>
    </source>
</evidence>
<keyword evidence="6" id="KW-1185">Reference proteome</keyword>
<dbReference type="Gene3D" id="3.40.50.2300">
    <property type="match status" value="2"/>
</dbReference>
<dbReference type="PANTHER" id="PTHR47235">
    <property type="entry name" value="BLR6548 PROTEIN"/>
    <property type="match status" value="1"/>
</dbReference>
<gene>
    <name evidence="5" type="ORF">SAMN04487991_2958</name>
</gene>
<organism evidence="5 6">
    <name type="scientific">Celeribacter neptunius</name>
    <dbReference type="NCBI Taxonomy" id="588602"/>
    <lineage>
        <taxon>Bacteria</taxon>
        <taxon>Pseudomonadati</taxon>
        <taxon>Pseudomonadota</taxon>
        <taxon>Alphaproteobacteria</taxon>
        <taxon>Rhodobacterales</taxon>
        <taxon>Roseobacteraceae</taxon>
        <taxon>Celeribacter</taxon>
    </lineage>
</organism>
<keyword evidence="2 3" id="KW-0732">Signal</keyword>
<dbReference type="RefSeq" id="WP_090061481.1">
    <property type="nucleotide sequence ID" value="NZ_FORH01000006.1"/>
</dbReference>
<dbReference type="STRING" id="588602.SAMN04487991_2958"/>
<evidence type="ECO:0000313" key="6">
    <source>
        <dbReference type="Proteomes" id="UP000199630"/>
    </source>
</evidence>
<comment type="similarity">
    <text evidence="1">Belongs to the leucine-binding protein family.</text>
</comment>
<evidence type="ECO:0000259" key="4">
    <source>
        <dbReference type="Pfam" id="PF13458"/>
    </source>
</evidence>
<reference evidence="6" key="1">
    <citation type="submission" date="2016-10" db="EMBL/GenBank/DDBJ databases">
        <authorList>
            <person name="Varghese N."/>
            <person name="Submissions S."/>
        </authorList>
    </citation>
    <scope>NUCLEOTIDE SEQUENCE [LARGE SCALE GENOMIC DNA]</scope>
    <source>
        <strain evidence="6">DSM 26471</strain>
    </source>
</reference>
<evidence type="ECO:0000256" key="1">
    <source>
        <dbReference type="ARBA" id="ARBA00010062"/>
    </source>
</evidence>
<feature type="chain" id="PRO_5011647312" evidence="3">
    <location>
        <begin position="24"/>
        <end position="416"/>
    </location>
</feature>
<protein>
    <submittedName>
        <fullName evidence="5">Branched-chain amino acid transport system substrate-binding protein</fullName>
    </submittedName>
</protein>
<dbReference type="AlphaFoldDB" id="A0A1I3UAL6"/>
<feature type="signal peptide" evidence="3">
    <location>
        <begin position="1"/>
        <end position="23"/>
    </location>
</feature>
<dbReference type="Pfam" id="PF13458">
    <property type="entry name" value="Peripla_BP_6"/>
    <property type="match status" value="1"/>
</dbReference>
<dbReference type="SUPFAM" id="SSF53822">
    <property type="entry name" value="Periplasmic binding protein-like I"/>
    <property type="match status" value="1"/>
</dbReference>
<dbReference type="InterPro" id="IPR028082">
    <property type="entry name" value="Peripla_BP_I"/>
</dbReference>
<dbReference type="PANTHER" id="PTHR47235:SF1">
    <property type="entry name" value="BLR6548 PROTEIN"/>
    <property type="match status" value="1"/>
</dbReference>
<name>A0A1I3UAL6_9RHOB</name>
<evidence type="ECO:0000256" key="3">
    <source>
        <dbReference type="SAM" id="SignalP"/>
    </source>
</evidence>
<evidence type="ECO:0000313" key="5">
    <source>
        <dbReference type="EMBL" id="SFJ79763.1"/>
    </source>
</evidence>
<sequence>MIKTLKTAGTAMGLIFAAGAAFAAPSCGANTGEAATGTPIKVGGIHGNAAPGDFSSSTTAAGAYFDCVNANGGINGRPIEYLVENDQWNPELASQAASKLLVDEEVVAMVGNGSFVEMSVNAGLYKEQNVMTMASACAASECFESSNIVSTNQGPLPSSIGAAMYMVEEKGAQNVSCIALTIPNSGPWSCGAAVEYMESKGLSGTGVYLNPASPDVNSGLLEAIASGADTIIVNLPVGLAVAVLKAAEEQGLGDAYQWASSTPLYDRDAPAALGDYWDGKLFVNTEMTPFDKGGEDATNWLAVMDAYGDAKDPRDSFSQAGFLSAKIFVDTLLGMDPADLDDRAKVTDAITAISGYQSDLVCGPFYVGDAARHMPNHAGTMVVLKDGGFETVRDCYEYDSPYFAPIFEQEAALGLR</sequence>
<accession>A0A1I3UAL6</accession>
<dbReference type="OrthoDB" id="9147078at2"/>
<dbReference type="EMBL" id="FORH01000006">
    <property type="protein sequence ID" value="SFJ79763.1"/>
    <property type="molecule type" value="Genomic_DNA"/>
</dbReference>
<dbReference type="Proteomes" id="UP000199630">
    <property type="component" value="Unassembled WGS sequence"/>
</dbReference>
<feature type="domain" description="Leucine-binding protein" evidence="4">
    <location>
        <begin position="39"/>
        <end position="387"/>
    </location>
</feature>
<dbReference type="CDD" id="cd06341">
    <property type="entry name" value="PBP1_ABC_ligand_binding-like"/>
    <property type="match status" value="1"/>
</dbReference>
<proteinExistence type="inferred from homology"/>